<keyword evidence="3" id="KW-1185">Reference proteome</keyword>
<organism evidence="2 3">
    <name type="scientific">Mortierella polycephala</name>
    <dbReference type="NCBI Taxonomy" id="41804"/>
    <lineage>
        <taxon>Eukaryota</taxon>
        <taxon>Fungi</taxon>
        <taxon>Fungi incertae sedis</taxon>
        <taxon>Mucoromycota</taxon>
        <taxon>Mortierellomycotina</taxon>
        <taxon>Mortierellomycetes</taxon>
        <taxon>Mortierellales</taxon>
        <taxon>Mortierellaceae</taxon>
        <taxon>Mortierella</taxon>
    </lineage>
</organism>
<gene>
    <name evidence="2" type="ORF">BG011_001167</name>
</gene>
<name>A0A9P6Q5T0_9FUNG</name>
<protein>
    <submittedName>
        <fullName evidence="2">Uncharacterized protein</fullName>
    </submittedName>
</protein>
<feature type="chain" id="PRO_5040347423" evidence="1">
    <location>
        <begin position="22"/>
        <end position="132"/>
    </location>
</feature>
<feature type="signal peptide" evidence="1">
    <location>
        <begin position="1"/>
        <end position="21"/>
    </location>
</feature>
<feature type="non-terminal residue" evidence="2">
    <location>
        <position position="132"/>
    </location>
</feature>
<accession>A0A9P6Q5T0</accession>
<reference evidence="2" key="1">
    <citation type="journal article" date="2020" name="Fungal Divers.">
        <title>Resolving the Mortierellaceae phylogeny through synthesis of multi-gene phylogenetics and phylogenomics.</title>
        <authorList>
            <person name="Vandepol N."/>
            <person name="Liber J."/>
            <person name="Desiro A."/>
            <person name="Na H."/>
            <person name="Kennedy M."/>
            <person name="Barry K."/>
            <person name="Grigoriev I.V."/>
            <person name="Miller A.N."/>
            <person name="O'Donnell K."/>
            <person name="Stajich J.E."/>
            <person name="Bonito G."/>
        </authorList>
    </citation>
    <scope>NUCLEOTIDE SEQUENCE</scope>
    <source>
        <strain evidence="2">KOD948</strain>
    </source>
</reference>
<dbReference type="AlphaFoldDB" id="A0A9P6Q5T0"/>
<evidence type="ECO:0000256" key="1">
    <source>
        <dbReference type="SAM" id="SignalP"/>
    </source>
</evidence>
<keyword evidence="1" id="KW-0732">Signal</keyword>
<comment type="caution">
    <text evidence="2">The sequence shown here is derived from an EMBL/GenBank/DDBJ whole genome shotgun (WGS) entry which is preliminary data.</text>
</comment>
<dbReference type="Proteomes" id="UP000726737">
    <property type="component" value="Unassembled WGS sequence"/>
</dbReference>
<proteinExistence type="predicted"/>
<evidence type="ECO:0000313" key="2">
    <source>
        <dbReference type="EMBL" id="KAG0261279.1"/>
    </source>
</evidence>
<sequence length="132" mass="14245">MSNKSFKIAAALVLATFSAQAIPLTIPLTTVPSCPGNLCSQSIDSGNVNIGSTTSIVPITEVTPITRYQPYVEAYAPIVNSEYGYGRLGDYGYGYGGYGGIYDRMGGAYGGRYGSRLYGSRFMKRDHEEDKE</sequence>
<dbReference type="OrthoDB" id="2442233at2759"/>
<dbReference type="EMBL" id="JAAAJA010000129">
    <property type="protein sequence ID" value="KAG0261279.1"/>
    <property type="molecule type" value="Genomic_DNA"/>
</dbReference>
<evidence type="ECO:0000313" key="3">
    <source>
        <dbReference type="Proteomes" id="UP000726737"/>
    </source>
</evidence>